<sequence>MDKLETVQKHTVAIQSLLSGGATIQKGTDIKCKTLLDNATAALAEVHRLLSEGGSTNGEVKGRESTKIEETSSVSDTKDKSKVENRPGHAVHMTMNEEDLEDQDQYLERLQNEEDEVELTPAEKAEAEALTTSFTELEDDFDDDFDTQALEEIDAMCTDGVITVDDGDDNETDIEEEEEEENVYPEGKQSILVTSHSGDEFFAMFFK</sequence>
<feature type="coiled-coil region" evidence="1">
    <location>
        <begin position="93"/>
        <end position="120"/>
    </location>
</feature>
<organism>
    <name type="scientific">Branchiostoma floridae</name>
    <name type="common">Florida lancelet</name>
    <name type="synonym">Amphioxus</name>
    <dbReference type="NCBI Taxonomy" id="7739"/>
    <lineage>
        <taxon>Eukaryota</taxon>
        <taxon>Metazoa</taxon>
        <taxon>Chordata</taxon>
        <taxon>Cephalochordata</taxon>
        <taxon>Leptocardii</taxon>
        <taxon>Amphioxiformes</taxon>
        <taxon>Branchiostomatidae</taxon>
        <taxon>Branchiostoma</taxon>
    </lineage>
</organism>
<name>C3Z609_BRAFL</name>
<evidence type="ECO:0000256" key="2">
    <source>
        <dbReference type="SAM" id="MobiDB-lite"/>
    </source>
</evidence>
<keyword evidence="1" id="KW-0175">Coiled coil</keyword>
<reference evidence="3" key="1">
    <citation type="journal article" date="2008" name="Nature">
        <title>The amphioxus genome and the evolution of the chordate karyotype.</title>
        <authorList>
            <consortium name="US DOE Joint Genome Institute (JGI-PGF)"/>
            <person name="Putnam N.H."/>
            <person name="Butts T."/>
            <person name="Ferrier D.E.K."/>
            <person name="Furlong R.F."/>
            <person name="Hellsten U."/>
            <person name="Kawashima T."/>
            <person name="Robinson-Rechavi M."/>
            <person name="Shoguchi E."/>
            <person name="Terry A."/>
            <person name="Yu J.-K."/>
            <person name="Benito-Gutierrez E.L."/>
            <person name="Dubchak I."/>
            <person name="Garcia-Fernandez J."/>
            <person name="Gibson-Brown J.J."/>
            <person name="Grigoriev I.V."/>
            <person name="Horton A.C."/>
            <person name="de Jong P.J."/>
            <person name="Jurka J."/>
            <person name="Kapitonov V.V."/>
            <person name="Kohara Y."/>
            <person name="Kuroki Y."/>
            <person name="Lindquist E."/>
            <person name="Lucas S."/>
            <person name="Osoegawa K."/>
            <person name="Pennacchio L.A."/>
            <person name="Salamov A.A."/>
            <person name="Satou Y."/>
            <person name="Sauka-Spengler T."/>
            <person name="Schmutz J."/>
            <person name="Shin-I T."/>
            <person name="Toyoda A."/>
            <person name="Bronner-Fraser M."/>
            <person name="Fujiyama A."/>
            <person name="Holland L.Z."/>
            <person name="Holland P.W.H."/>
            <person name="Satoh N."/>
            <person name="Rokhsar D.S."/>
        </authorList>
    </citation>
    <scope>NUCLEOTIDE SEQUENCE [LARGE SCALE GENOMIC DNA]</scope>
    <source>
        <strain evidence="3">S238N-H82</strain>
        <tissue evidence="3">Testes</tissue>
    </source>
</reference>
<evidence type="ECO:0000256" key="1">
    <source>
        <dbReference type="SAM" id="Coils"/>
    </source>
</evidence>
<protein>
    <submittedName>
        <fullName evidence="3">Uncharacterized protein</fullName>
    </submittedName>
</protein>
<proteinExistence type="predicted"/>
<evidence type="ECO:0000313" key="3">
    <source>
        <dbReference type="EMBL" id="EEN52272.1"/>
    </source>
</evidence>
<feature type="compositionally biased region" description="Acidic residues" evidence="2">
    <location>
        <begin position="165"/>
        <end position="183"/>
    </location>
</feature>
<feature type="region of interest" description="Disordered" evidence="2">
    <location>
        <begin position="161"/>
        <end position="186"/>
    </location>
</feature>
<accession>C3Z609</accession>
<dbReference type="EMBL" id="GG666583">
    <property type="protein sequence ID" value="EEN52272.1"/>
    <property type="molecule type" value="Genomic_DNA"/>
</dbReference>
<gene>
    <name evidence="3" type="ORF">BRAFLDRAFT_117977</name>
</gene>
<feature type="compositionally biased region" description="Basic and acidic residues" evidence="2">
    <location>
        <begin position="60"/>
        <end position="86"/>
    </location>
</feature>
<dbReference type="AlphaFoldDB" id="C3Z609"/>
<dbReference type="InParanoid" id="C3Z609"/>
<feature type="region of interest" description="Disordered" evidence="2">
    <location>
        <begin position="53"/>
        <end position="86"/>
    </location>
</feature>